<evidence type="ECO:0000313" key="1">
    <source>
        <dbReference type="EMBL" id="KGE88320.1"/>
    </source>
</evidence>
<protein>
    <submittedName>
        <fullName evidence="1">Uncharacterized protein</fullName>
    </submittedName>
</protein>
<evidence type="ECO:0000313" key="2">
    <source>
        <dbReference type="Proteomes" id="UP000029736"/>
    </source>
</evidence>
<keyword evidence="2" id="KW-1185">Reference proteome</keyword>
<sequence length="76" mass="8698">MIIHLPQLKHLIGLSMIGILELLKVEAQGLHYSVLTNALWVLIAEEMDLNLAILTKVHFSDGLMFRGEEMERRTQD</sequence>
<dbReference type="EMBL" id="JPOS01000019">
    <property type="protein sequence ID" value="KGE88320.1"/>
    <property type="molecule type" value="Genomic_DNA"/>
</dbReference>
<name>A0A098S898_9BACT</name>
<dbReference type="Proteomes" id="UP000029736">
    <property type="component" value="Unassembled WGS sequence"/>
</dbReference>
<gene>
    <name evidence="1" type="ORF">IX84_08930</name>
</gene>
<dbReference type="STRING" id="1524460.IX84_08930"/>
<accession>A0A098S898</accession>
<comment type="caution">
    <text evidence="1">The sequence shown here is derived from an EMBL/GenBank/DDBJ whole genome shotgun (WGS) entry which is preliminary data.</text>
</comment>
<reference evidence="1 2" key="1">
    <citation type="journal article" date="2014" name="Int. J. Syst. Evol. Microbiol.">
        <title>Phaeodactylibacter xiamenensis gen. nov., sp. nov., a member of the family Saprospiraceae isolated from the marine alga Phaeodactylum tricornutum.</title>
        <authorList>
            <person name="Chen Z.Jr."/>
            <person name="Lei X."/>
            <person name="Lai Q."/>
            <person name="Li Y."/>
            <person name="Zhang B."/>
            <person name="Zhang J."/>
            <person name="Zhang H."/>
            <person name="Yang L."/>
            <person name="Zheng W."/>
            <person name="Tian Y."/>
            <person name="Yu Z."/>
            <person name="Xu H.Jr."/>
            <person name="Zheng T."/>
        </authorList>
    </citation>
    <scope>NUCLEOTIDE SEQUENCE [LARGE SCALE GENOMIC DNA]</scope>
    <source>
        <strain evidence="1 2">KD52</strain>
    </source>
</reference>
<proteinExistence type="predicted"/>
<organism evidence="1 2">
    <name type="scientific">Phaeodactylibacter xiamenensis</name>
    <dbReference type="NCBI Taxonomy" id="1524460"/>
    <lineage>
        <taxon>Bacteria</taxon>
        <taxon>Pseudomonadati</taxon>
        <taxon>Bacteroidota</taxon>
        <taxon>Saprospiria</taxon>
        <taxon>Saprospirales</taxon>
        <taxon>Haliscomenobacteraceae</taxon>
        <taxon>Phaeodactylibacter</taxon>
    </lineage>
</organism>
<dbReference type="AlphaFoldDB" id="A0A098S898"/>